<name>A0A167FIJ2_9GAMM</name>
<dbReference type="RefSeq" id="WP_081227778.1">
    <property type="nucleotide sequence ID" value="NZ_AUXT01000101.1"/>
</dbReference>
<feature type="signal peptide" evidence="1">
    <location>
        <begin position="1"/>
        <end position="30"/>
    </location>
</feature>
<dbReference type="PATRIC" id="fig|1365253.3.peg.1230"/>
<feature type="chain" id="PRO_5007886307" description="FecR protein domain-containing protein" evidence="1">
    <location>
        <begin position="31"/>
        <end position="404"/>
    </location>
</feature>
<dbReference type="InterPro" id="IPR006860">
    <property type="entry name" value="FecR"/>
</dbReference>
<evidence type="ECO:0000259" key="2">
    <source>
        <dbReference type="Pfam" id="PF04773"/>
    </source>
</evidence>
<gene>
    <name evidence="3" type="ORF">N482_05815</name>
</gene>
<accession>A0A167FIJ2</accession>
<evidence type="ECO:0000313" key="3">
    <source>
        <dbReference type="EMBL" id="KZN52369.1"/>
    </source>
</evidence>
<dbReference type="AlphaFoldDB" id="A0A167FIJ2"/>
<proteinExistence type="predicted"/>
<organism evidence="3 4">
    <name type="scientific">Pseudoalteromonas luteoviolacea NCIMB 1942</name>
    <dbReference type="NCBI Taxonomy" id="1365253"/>
    <lineage>
        <taxon>Bacteria</taxon>
        <taxon>Pseudomonadati</taxon>
        <taxon>Pseudomonadota</taxon>
        <taxon>Gammaproteobacteria</taxon>
        <taxon>Alteromonadales</taxon>
        <taxon>Pseudoalteromonadaceae</taxon>
        <taxon>Pseudoalteromonas</taxon>
    </lineage>
</organism>
<dbReference type="Pfam" id="PF04773">
    <property type="entry name" value="FecR"/>
    <property type="match status" value="1"/>
</dbReference>
<reference evidence="3 4" key="1">
    <citation type="submission" date="2013-07" db="EMBL/GenBank/DDBJ databases">
        <title>Comparative Genomic and Metabolomic Analysis of Twelve Strains of Pseudoalteromonas luteoviolacea.</title>
        <authorList>
            <person name="Vynne N.G."/>
            <person name="Mansson M."/>
            <person name="Gram L."/>
        </authorList>
    </citation>
    <scope>NUCLEOTIDE SEQUENCE [LARGE SCALE GENOMIC DNA]</scope>
    <source>
        <strain evidence="3 4">NCIMB 1942</strain>
    </source>
</reference>
<dbReference type="OrthoDB" id="7028389at2"/>
<dbReference type="Proteomes" id="UP000076587">
    <property type="component" value="Unassembled WGS sequence"/>
</dbReference>
<keyword evidence="1" id="KW-0732">Signal</keyword>
<dbReference type="EMBL" id="AUXT01000101">
    <property type="protein sequence ID" value="KZN52369.1"/>
    <property type="molecule type" value="Genomic_DNA"/>
</dbReference>
<comment type="caution">
    <text evidence="3">The sequence shown here is derived from an EMBL/GenBank/DDBJ whole genome shotgun (WGS) entry which is preliminary data.</text>
</comment>
<evidence type="ECO:0000313" key="4">
    <source>
        <dbReference type="Proteomes" id="UP000076587"/>
    </source>
</evidence>
<evidence type="ECO:0000256" key="1">
    <source>
        <dbReference type="SAM" id="SignalP"/>
    </source>
</evidence>
<protein>
    <recommendedName>
        <fullName evidence="2">FecR protein domain-containing protein</fullName>
    </recommendedName>
</protein>
<feature type="domain" description="FecR protein" evidence="2">
    <location>
        <begin position="67"/>
        <end position="167"/>
    </location>
</feature>
<dbReference type="Gene3D" id="2.60.120.1440">
    <property type="match status" value="1"/>
</dbReference>
<sequence>MNSNLTPFNQKQLCIGAMVLSLLLPLSVSAAQAGKTIMSRGEVVATDTATEALRNLKRRSPIYDVDIVNTGAAGQAQLRMQDGALIALKAQTQLKIDEYQMGSADGGSVVMELISGGLRTITGEIKGDKGNYKLKTPVGSIGIRGTHYEVELKDNELFLAVWDGTIELDMSNATGGDEGPVLLGKGGDFSFAKVSQSGAVTSLLKPPSQLSSISSTVSQSAQSTETDEETVAISNTEVNTTTQTTLPFLAGNVSQIVRDVSQNEFINEQELDSLGVKPLSELIAERSGSSAYSVLDRIDATSSLGAVSAIDMQMTVNFDRGTVEQGALTFQDSGGEWFAAFNGLINQEGMTLGVNFAAHGQSLATGTIQSQFTNGLDRLTGSFNLQEVENPSVVAQGAFILSQP</sequence>
<dbReference type="PANTHER" id="PTHR38731">
    <property type="entry name" value="LIPL45-RELATED LIPOPROTEIN-RELATED"/>
    <property type="match status" value="1"/>
</dbReference>